<feature type="compositionally biased region" description="Basic and acidic residues" evidence="1">
    <location>
        <begin position="321"/>
        <end position="340"/>
    </location>
</feature>
<evidence type="ECO:0000256" key="1">
    <source>
        <dbReference type="SAM" id="MobiDB-lite"/>
    </source>
</evidence>
<reference evidence="2 3" key="1">
    <citation type="journal article" date="2016" name="Nat. Commun.">
        <title>Thousands of microbial genomes shed light on interconnected biogeochemical processes in an aquifer system.</title>
        <authorList>
            <person name="Anantharaman K."/>
            <person name="Brown C.T."/>
            <person name="Hug L.A."/>
            <person name="Sharon I."/>
            <person name="Castelle C.J."/>
            <person name="Probst A.J."/>
            <person name="Thomas B.C."/>
            <person name="Singh A."/>
            <person name="Wilkins M.J."/>
            <person name="Karaoz U."/>
            <person name="Brodie E.L."/>
            <person name="Williams K.H."/>
            <person name="Hubbard S.S."/>
            <person name="Banfield J.F."/>
        </authorList>
    </citation>
    <scope>NUCLEOTIDE SEQUENCE [LARGE SCALE GENOMIC DNA]</scope>
</reference>
<dbReference type="EMBL" id="MHQL01000066">
    <property type="protein sequence ID" value="OHA01305.1"/>
    <property type="molecule type" value="Genomic_DNA"/>
</dbReference>
<feature type="compositionally biased region" description="Polar residues" evidence="1">
    <location>
        <begin position="15"/>
        <end position="26"/>
    </location>
</feature>
<feature type="region of interest" description="Disordered" evidence="1">
    <location>
        <begin position="1"/>
        <end position="26"/>
    </location>
</feature>
<evidence type="ECO:0000313" key="2">
    <source>
        <dbReference type="EMBL" id="OHA01305.1"/>
    </source>
</evidence>
<dbReference type="AlphaFoldDB" id="A0A1G2KPJ0"/>
<comment type="caution">
    <text evidence="2">The sequence shown here is derived from an EMBL/GenBank/DDBJ whole genome shotgun (WGS) entry which is preliminary data.</text>
</comment>
<sequence length="340" mass="37733">MGGGGSYYDRDVASSRDTSSRGFSTVSERSFSATRANVAVLPKNRSLVSTCKTPVVSGFDHTGSMGDLPIIIRDKMPMVAGQLALHRYLIDSMVSIAAIGDVISDTDPIQVCDFAEIRKLDEQMKRICIERNGGGGQPYESYEFLAYFYARRYEMQNAVTPIFLITGDEMFRDSLSAAELTAHFGGEHRAADAFEIFGELKKKFNGNVFHLRRRYDSTSDREIAGLWRRALGEVNVIPLPEDKAVGDMMLGIFALASGARTLDEYVEDMRSRPLNLGGEKFEPQSPRRIEAVRAALEAFASTRKKRAERATVSESPTKSPVVKDMKSKKEKGVSGKDWKL</sequence>
<accession>A0A1G2KPJ0</accession>
<gene>
    <name evidence="2" type="ORF">A3C16_02055</name>
</gene>
<dbReference type="Proteomes" id="UP000177811">
    <property type="component" value="Unassembled WGS sequence"/>
</dbReference>
<evidence type="ECO:0000313" key="3">
    <source>
        <dbReference type="Proteomes" id="UP000177811"/>
    </source>
</evidence>
<proteinExistence type="predicted"/>
<protein>
    <submittedName>
        <fullName evidence="2">Uncharacterized protein</fullName>
    </submittedName>
</protein>
<feature type="region of interest" description="Disordered" evidence="1">
    <location>
        <begin position="301"/>
        <end position="340"/>
    </location>
</feature>
<organism evidence="2 3">
    <name type="scientific">Candidatus Sungbacteria bacterium RIFCSPHIGHO2_02_FULL_51_29</name>
    <dbReference type="NCBI Taxonomy" id="1802273"/>
    <lineage>
        <taxon>Bacteria</taxon>
        <taxon>Candidatus Sungiibacteriota</taxon>
    </lineage>
</organism>
<name>A0A1G2KPJ0_9BACT</name>